<organism evidence="1">
    <name type="scientific">Prevotella amnii</name>
    <dbReference type="NCBI Taxonomy" id="419005"/>
    <lineage>
        <taxon>Bacteria</taxon>
        <taxon>Pseudomonadati</taxon>
        <taxon>Bacteroidota</taxon>
        <taxon>Bacteroidia</taxon>
        <taxon>Bacteroidales</taxon>
        <taxon>Prevotellaceae</taxon>
        <taxon>Prevotella</taxon>
    </lineage>
</organism>
<dbReference type="AlphaFoldDB" id="A0A134BIP1"/>
<dbReference type="STRING" id="419005.HMPREF1860_00540"/>
<dbReference type="Proteomes" id="UP000070531">
    <property type="component" value="Unassembled WGS sequence"/>
</dbReference>
<proteinExistence type="predicted"/>
<accession>A0A134BIP1</accession>
<dbReference type="EMBL" id="LSDL01000023">
    <property type="protein sequence ID" value="KXB79771.1"/>
    <property type="molecule type" value="Genomic_DNA"/>
</dbReference>
<comment type="caution">
    <text evidence="1">The sequence shown here is derived from an EMBL/GenBank/DDBJ whole genome shotgun (WGS) entry which is preliminary data.</text>
</comment>
<evidence type="ECO:0000313" key="2">
    <source>
        <dbReference type="Proteomes" id="UP000070531"/>
    </source>
</evidence>
<gene>
    <name evidence="1" type="ORF">HMPREF1860_00540</name>
</gene>
<dbReference type="RefSeq" id="WP_060932625.1">
    <property type="nucleotide sequence ID" value="NZ_KQ960488.1"/>
</dbReference>
<reference evidence="1 2" key="1">
    <citation type="submission" date="2016-01" db="EMBL/GenBank/DDBJ databases">
        <authorList>
            <person name="Oliw E.H."/>
        </authorList>
    </citation>
    <scope>NUCLEOTIDE SEQUENCE [LARGE SCALE GENOMIC DNA]</scope>
    <source>
        <strain evidence="1 2">DNF00307</strain>
    </source>
</reference>
<sequence length="142" mass="15980">MSIESKIREIAEEKFAGFSYVFEDWNGAAEKIDRVTLPAIVCVLPTGGSFNFVRGRVKDKEDCMIAFVDKVSRDANGEDNEEVYSRMKEKAIKFVMALNESRYFEPIDGSVRYTTILESASAYFTGVFVELTLKELEGGCLC</sequence>
<name>A0A134BIP1_9BACT</name>
<evidence type="ECO:0000313" key="1">
    <source>
        <dbReference type="EMBL" id="KXB79771.1"/>
    </source>
</evidence>
<dbReference type="PATRIC" id="fig|419005.5.peg.542"/>
<protein>
    <submittedName>
        <fullName evidence="1">Uncharacterized protein</fullName>
    </submittedName>
</protein>